<dbReference type="Proteomes" id="UP000318681">
    <property type="component" value="Unassembled WGS sequence"/>
</dbReference>
<dbReference type="InterPro" id="IPR014121">
    <property type="entry name" value="TraN_Ftype"/>
</dbReference>
<evidence type="ECO:0000313" key="1">
    <source>
        <dbReference type="EMBL" id="TVV76983.1"/>
    </source>
</evidence>
<proteinExistence type="predicted"/>
<organism evidence="1 2">
    <name type="scientific">Alterirhizorhabdus solaris</name>
    <dbReference type="NCBI Taxonomy" id="2529389"/>
    <lineage>
        <taxon>Bacteria</taxon>
        <taxon>Pseudomonadati</taxon>
        <taxon>Pseudomonadota</taxon>
        <taxon>Alphaproteobacteria</taxon>
        <taxon>Sphingomonadales</taxon>
        <taxon>Rhizorhabdaceae</taxon>
        <taxon>Alterirhizorhabdus</taxon>
    </lineage>
</organism>
<reference evidence="1 2" key="1">
    <citation type="submission" date="2019-07" db="EMBL/GenBank/DDBJ databases">
        <title>Sphingomonas solaris sp. nov., isolated from a solar panel from Boston, Massachusetts.</title>
        <authorList>
            <person name="Tanner K."/>
            <person name="Pascual J."/>
            <person name="Mancuso C."/>
            <person name="Pereto J."/>
            <person name="Khalil A."/>
            <person name="Vilanova C."/>
        </authorList>
    </citation>
    <scope>NUCLEOTIDE SEQUENCE [LARGE SCALE GENOMIC DNA]</scope>
    <source>
        <strain evidence="1 2">R4DWN</strain>
    </source>
</reference>
<keyword evidence="2" id="KW-1185">Reference proteome</keyword>
<dbReference type="AlphaFoldDB" id="A0A558RCA8"/>
<sequence>MLSLALAGASDVVAQTTIEEARQQGKDMGKAMRADEALMPSDAKVAEVPGYAGTDLPQNVYYDDPDRLVVDGTAQANTDAAYGSVTDRDHSRATFSNAEILSTTSRGTTIVGDPNTYLEGESMGGTSGSCTPLPPASGSNGYYEATCNRGTRIEEGGAVCRTPLVVNVTPGTTKYLYTCENWATTTAQGNNNTSRRCFPTFNAPVASGVCRERSRQTVTYNICRARRSRFCIEPDVEEGDTITYECDTPAVRRAYQTEVTGGVVSEHRDERMCSAATANQTCELSAETCVDPEPSTRTVSGVEVTRACWDWQRTYSCHRTSETSDCADLDGNGLCSYLRDECLDDPQEGACRVSQRVYKCPLPAGPAADKQYVCGGDVYCLNGNCETIEREASTEFKDAVVALHSIGDAGKQFDPNNLTVFSGERDTCHKKIFGAANCCSGKGVPLLTPALCSAAEKKLDEKDDKGLCYKVGSYCSDKVLGVCVTSKDAYCCFGSKLARILQVQGRAQIGKAWGKPKTEQCKGFTIEEFQRLDLSKMDFTEVYAEFTEAAKLPDEVGTLGDIQHKIQGYYDLHGGK</sequence>
<dbReference type="EMBL" id="VNIM01000005">
    <property type="protein sequence ID" value="TVV76983.1"/>
    <property type="molecule type" value="Genomic_DNA"/>
</dbReference>
<accession>A0A558RCA8</accession>
<dbReference type="Pfam" id="PF06986">
    <property type="entry name" value="F_T4SS_TraN"/>
    <property type="match status" value="1"/>
</dbReference>
<comment type="caution">
    <text evidence="1">The sequence shown here is derived from an EMBL/GenBank/DDBJ whole genome shotgun (WGS) entry which is preliminary data.</text>
</comment>
<evidence type="ECO:0000313" key="2">
    <source>
        <dbReference type="Proteomes" id="UP000318681"/>
    </source>
</evidence>
<gene>
    <name evidence="1" type="ORF">FOY91_02465</name>
</gene>
<protein>
    <submittedName>
        <fullName evidence="1">Conjugal transfer protein TraN</fullName>
    </submittedName>
</protein>
<name>A0A558RCA8_9SPHN</name>
<dbReference type="OrthoDB" id="5297981at2"/>
<dbReference type="NCBIfam" id="NF009013">
    <property type="entry name" value="PRK12355.2-4"/>
    <property type="match status" value="1"/>
</dbReference>